<evidence type="ECO:0000313" key="11">
    <source>
        <dbReference type="Ensembl" id="ENSHHUP00000034614.1"/>
    </source>
</evidence>
<reference evidence="12" key="1">
    <citation type="submission" date="2018-06" db="EMBL/GenBank/DDBJ databases">
        <title>Genome assembly of Danube salmon.</title>
        <authorList>
            <person name="Macqueen D.J."/>
            <person name="Gundappa M.K."/>
        </authorList>
    </citation>
    <scope>NUCLEOTIDE SEQUENCE [LARGE SCALE GENOMIC DNA]</scope>
</reference>
<dbReference type="Ensembl" id="ENSHHUT00000035998.1">
    <property type="protein sequence ID" value="ENSHHUP00000034614.1"/>
    <property type="gene ID" value="ENSHHUG00000021797.1"/>
</dbReference>
<evidence type="ECO:0000256" key="5">
    <source>
        <dbReference type="ARBA" id="ARBA00022475"/>
    </source>
</evidence>
<keyword evidence="9 10" id="KW-0472">Membrane</keyword>
<comment type="similarity">
    <text evidence="3">Belongs to the claudin family.</text>
</comment>
<dbReference type="Proteomes" id="UP000314982">
    <property type="component" value="Unassembled WGS sequence"/>
</dbReference>
<evidence type="ECO:0000256" key="1">
    <source>
        <dbReference type="ARBA" id="ARBA00004435"/>
    </source>
</evidence>
<evidence type="ECO:0000256" key="7">
    <source>
        <dbReference type="ARBA" id="ARBA00022949"/>
    </source>
</evidence>
<evidence type="ECO:0000313" key="12">
    <source>
        <dbReference type="Proteomes" id="UP000314982"/>
    </source>
</evidence>
<evidence type="ECO:0000256" key="2">
    <source>
        <dbReference type="ARBA" id="ARBA00004651"/>
    </source>
</evidence>
<keyword evidence="5" id="KW-1003">Cell membrane</keyword>
<dbReference type="AlphaFoldDB" id="A0A4W5M9U4"/>
<reference evidence="11" key="2">
    <citation type="submission" date="2025-08" db="UniProtKB">
        <authorList>
            <consortium name="Ensembl"/>
        </authorList>
    </citation>
    <scope>IDENTIFICATION</scope>
</reference>
<protein>
    <submittedName>
        <fullName evidence="11">Claudin 18</fullName>
    </submittedName>
</protein>
<keyword evidence="7" id="KW-0965">Cell junction</keyword>
<dbReference type="GO" id="GO:0005886">
    <property type="term" value="C:plasma membrane"/>
    <property type="evidence" value="ECO:0007669"/>
    <property type="project" value="UniProtKB-SubCell"/>
</dbReference>
<dbReference type="GeneTree" id="ENSGT00940000158655"/>
<dbReference type="PRINTS" id="PR01077">
    <property type="entry name" value="CLAUDIN"/>
</dbReference>
<dbReference type="InterPro" id="IPR006187">
    <property type="entry name" value="Claudin"/>
</dbReference>
<dbReference type="STRING" id="62062.ENSHHUP00000034614"/>
<sequence>MVVSMIQQIGFILGVLGQFFISAATAMDMWGLQDRSFSVVTSVYTYSGLWKSCVENSSGMTQCRPYFTILGLPIMLQAVRALMIVGIVLGAIGCLIAIFALKSLKMGNMEDKVKATMTLTSGIMFLLAGVCGIAGVSVFANLIVSSFRFTTYADSGYGGGVLGGGLGGLGGSLTTRYTFGTALFVGWIGGAVLVVGGVMMCIACRGMIPSEEKRQGYGMAYKAASQHTTVYKDDAKPRLAYDESFRAQSMNGRHSNQQYV</sequence>
<reference evidence="11" key="3">
    <citation type="submission" date="2025-09" db="UniProtKB">
        <authorList>
            <consortium name="Ensembl"/>
        </authorList>
    </citation>
    <scope>IDENTIFICATION</scope>
</reference>
<dbReference type="Pfam" id="PF00822">
    <property type="entry name" value="PMP22_Claudin"/>
    <property type="match status" value="1"/>
</dbReference>
<accession>A0A4W5M9U4</accession>
<feature type="transmembrane region" description="Helical" evidence="10">
    <location>
        <begin position="81"/>
        <end position="101"/>
    </location>
</feature>
<dbReference type="InterPro" id="IPR004031">
    <property type="entry name" value="PMP22/EMP/MP20/Claudin"/>
</dbReference>
<dbReference type="PRINTS" id="PR01448">
    <property type="entry name" value="CLAUDIN18"/>
</dbReference>
<dbReference type="InterPro" id="IPR003928">
    <property type="entry name" value="Claudin18"/>
</dbReference>
<dbReference type="PROSITE" id="PS01346">
    <property type="entry name" value="CLAUDIN"/>
    <property type="match status" value="1"/>
</dbReference>
<feature type="transmembrane region" description="Helical" evidence="10">
    <location>
        <begin position="122"/>
        <end position="144"/>
    </location>
</feature>
<dbReference type="PANTHER" id="PTHR12002">
    <property type="entry name" value="CLAUDIN"/>
    <property type="match status" value="1"/>
</dbReference>
<evidence type="ECO:0000256" key="8">
    <source>
        <dbReference type="ARBA" id="ARBA00022989"/>
    </source>
</evidence>
<keyword evidence="4" id="KW-0796">Tight junction</keyword>
<keyword evidence="6 10" id="KW-0812">Transmembrane</keyword>
<comment type="subcellular location">
    <subcellularLocation>
        <location evidence="1">Cell junction</location>
        <location evidence="1">Tight junction</location>
    </subcellularLocation>
    <subcellularLocation>
        <location evidence="2">Cell membrane</location>
        <topology evidence="2">Multi-pass membrane protein</topology>
    </subcellularLocation>
</comment>
<dbReference type="InterPro" id="IPR017974">
    <property type="entry name" value="Claudin_CS"/>
</dbReference>
<organism evidence="11 12">
    <name type="scientific">Hucho hucho</name>
    <name type="common">huchen</name>
    <dbReference type="NCBI Taxonomy" id="62062"/>
    <lineage>
        <taxon>Eukaryota</taxon>
        <taxon>Metazoa</taxon>
        <taxon>Chordata</taxon>
        <taxon>Craniata</taxon>
        <taxon>Vertebrata</taxon>
        <taxon>Euteleostomi</taxon>
        <taxon>Actinopterygii</taxon>
        <taxon>Neopterygii</taxon>
        <taxon>Teleostei</taxon>
        <taxon>Protacanthopterygii</taxon>
        <taxon>Salmoniformes</taxon>
        <taxon>Salmonidae</taxon>
        <taxon>Salmoninae</taxon>
        <taxon>Hucho</taxon>
    </lineage>
</organism>
<dbReference type="Gene3D" id="1.20.140.150">
    <property type="match status" value="1"/>
</dbReference>
<evidence type="ECO:0000256" key="4">
    <source>
        <dbReference type="ARBA" id="ARBA00022427"/>
    </source>
</evidence>
<feature type="transmembrane region" description="Helical" evidence="10">
    <location>
        <begin position="182"/>
        <end position="204"/>
    </location>
</feature>
<evidence type="ECO:0000256" key="3">
    <source>
        <dbReference type="ARBA" id="ARBA00008295"/>
    </source>
</evidence>
<dbReference type="GO" id="GO:0005198">
    <property type="term" value="F:structural molecule activity"/>
    <property type="evidence" value="ECO:0007669"/>
    <property type="project" value="InterPro"/>
</dbReference>
<keyword evidence="12" id="KW-1185">Reference proteome</keyword>
<evidence type="ECO:0000256" key="10">
    <source>
        <dbReference type="SAM" id="Phobius"/>
    </source>
</evidence>
<keyword evidence="8 10" id="KW-1133">Transmembrane helix</keyword>
<evidence type="ECO:0000256" key="6">
    <source>
        <dbReference type="ARBA" id="ARBA00022692"/>
    </source>
</evidence>
<evidence type="ECO:0000256" key="9">
    <source>
        <dbReference type="ARBA" id="ARBA00023136"/>
    </source>
</evidence>
<name>A0A4W5M9U4_9TELE</name>
<dbReference type="GO" id="GO:0005923">
    <property type="term" value="C:bicellular tight junction"/>
    <property type="evidence" value="ECO:0007669"/>
    <property type="project" value="UniProtKB-SubCell"/>
</dbReference>
<proteinExistence type="inferred from homology"/>